<dbReference type="Pfam" id="PF13568">
    <property type="entry name" value="OMP_b-brl_2"/>
    <property type="match status" value="1"/>
</dbReference>
<evidence type="ECO:0000313" key="2">
    <source>
        <dbReference type="EMBL" id="QDO94160.1"/>
    </source>
</evidence>
<dbReference type="EMBL" id="CP041637">
    <property type="protein sequence ID" value="QDO94160.1"/>
    <property type="molecule type" value="Genomic_DNA"/>
</dbReference>
<sequence length="194" mass="21510">MKNLIFILFVTLGAIQITTAQSGSGYGIKGGLNYSSNGNYISSIGDHINHSDRNIGFHLGVFAKFGSRLYFKPELMYTQTSSAYDNADLEIKKIDLPALVGIRLIGPLSVFAGPSFQYILDSKFDDIDYDNIEEDISMGLNFGLALHIRRIGIDLRYERGFNTNETEFITNNGLNVVTIDSRPDQLILSLSLSL</sequence>
<protein>
    <submittedName>
        <fullName evidence="2">PorT family protein</fullName>
    </submittedName>
</protein>
<feature type="domain" description="Outer membrane protein beta-barrel" evidence="1">
    <location>
        <begin position="20"/>
        <end position="162"/>
    </location>
</feature>
<dbReference type="RefSeq" id="WP_143381047.1">
    <property type="nucleotide sequence ID" value="NZ_CP041637.1"/>
</dbReference>
<name>A0A516GS14_9FLAO</name>
<proteinExistence type="predicted"/>
<dbReference type="AlphaFoldDB" id="A0A516GS14"/>
<gene>
    <name evidence="2" type="ORF">FNB79_09275</name>
</gene>
<reference evidence="2 3" key="1">
    <citation type="submission" date="2019-07" db="EMBL/GenBank/DDBJ databases">
        <title>Genome sequencing for Formosa sp. PS13.</title>
        <authorList>
            <person name="Park S.-J."/>
        </authorList>
    </citation>
    <scope>NUCLEOTIDE SEQUENCE [LARGE SCALE GENOMIC DNA]</scope>
    <source>
        <strain evidence="2 3">PS13</strain>
    </source>
</reference>
<accession>A0A516GS14</accession>
<organism evidence="2 3">
    <name type="scientific">Formosa sediminum</name>
    <dbReference type="NCBI Taxonomy" id="2594004"/>
    <lineage>
        <taxon>Bacteria</taxon>
        <taxon>Pseudomonadati</taxon>
        <taxon>Bacteroidota</taxon>
        <taxon>Flavobacteriia</taxon>
        <taxon>Flavobacteriales</taxon>
        <taxon>Flavobacteriaceae</taxon>
        <taxon>Formosa</taxon>
    </lineage>
</organism>
<dbReference type="Proteomes" id="UP000319209">
    <property type="component" value="Chromosome"/>
</dbReference>
<keyword evidence="3" id="KW-1185">Reference proteome</keyword>
<evidence type="ECO:0000259" key="1">
    <source>
        <dbReference type="Pfam" id="PF13568"/>
    </source>
</evidence>
<dbReference type="KEGG" id="fop:FNB79_09275"/>
<evidence type="ECO:0000313" key="3">
    <source>
        <dbReference type="Proteomes" id="UP000319209"/>
    </source>
</evidence>
<dbReference type="OrthoDB" id="1431594at2"/>
<dbReference type="InterPro" id="IPR025665">
    <property type="entry name" value="Beta-barrel_OMP_2"/>
</dbReference>